<reference evidence="3" key="1">
    <citation type="submission" date="2016-06" db="UniProtKB">
        <authorList>
            <consortium name="WormBaseParasite"/>
        </authorList>
    </citation>
    <scope>IDENTIFICATION</scope>
</reference>
<proteinExistence type="predicted"/>
<evidence type="ECO:0000313" key="3">
    <source>
        <dbReference type="WBParaSite" id="TCNE_0001583101-mRNA-1"/>
    </source>
</evidence>
<reference evidence="1 2" key="2">
    <citation type="submission" date="2018-11" db="EMBL/GenBank/DDBJ databases">
        <authorList>
            <consortium name="Pathogen Informatics"/>
        </authorList>
    </citation>
    <scope>NUCLEOTIDE SEQUENCE [LARGE SCALE GENOMIC DNA]</scope>
</reference>
<dbReference type="AlphaFoldDB" id="A0A183V510"/>
<evidence type="ECO:0000313" key="2">
    <source>
        <dbReference type="Proteomes" id="UP000050794"/>
    </source>
</evidence>
<evidence type="ECO:0000313" key="1">
    <source>
        <dbReference type="EMBL" id="VDM47151.1"/>
    </source>
</evidence>
<dbReference type="Proteomes" id="UP000050794">
    <property type="component" value="Unassembled WGS sequence"/>
</dbReference>
<dbReference type="EMBL" id="UYWY01023121">
    <property type="protein sequence ID" value="VDM47151.1"/>
    <property type="molecule type" value="Genomic_DNA"/>
</dbReference>
<organism evidence="2 3">
    <name type="scientific">Toxocara canis</name>
    <name type="common">Canine roundworm</name>
    <dbReference type="NCBI Taxonomy" id="6265"/>
    <lineage>
        <taxon>Eukaryota</taxon>
        <taxon>Metazoa</taxon>
        <taxon>Ecdysozoa</taxon>
        <taxon>Nematoda</taxon>
        <taxon>Chromadorea</taxon>
        <taxon>Rhabditida</taxon>
        <taxon>Spirurina</taxon>
        <taxon>Ascaridomorpha</taxon>
        <taxon>Ascaridoidea</taxon>
        <taxon>Toxocaridae</taxon>
        <taxon>Toxocara</taxon>
    </lineage>
</organism>
<name>A0A183V510_TOXCA</name>
<keyword evidence="2" id="KW-1185">Reference proteome</keyword>
<protein>
    <submittedName>
        <fullName evidence="1 3">Uncharacterized protein</fullName>
    </submittedName>
</protein>
<dbReference type="WBParaSite" id="TCNE_0001583101-mRNA-1">
    <property type="protein sequence ID" value="TCNE_0001583101-mRNA-1"/>
    <property type="gene ID" value="TCNE_0001583101"/>
</dbReference>
<sequence length="146" mass="15988">MLSDEISDGSSPSFPAVCSLANVLPDGSAYLASRTPPRFFSLEFLVVKLLLDSLLTPIRSRFLHNSSAASLLSAYAFPGGDCIEPCISEMQIVMDSTPLSRNDQFGQLSWSQLLQARCAMNMVLTYADIKFFFVYTRAHMSSCAGN</sequence>
<accession>A0A183V510</accession>
<gene>
    <name evidence="1" type="ORF">TCNE_LOCUS15830</name>
</gene>